<comment type="caution">
    <text evidence="1">The sequence shown here is derived from an EMBL/GenBank/DDBJ whole genome shotgun (WGS) entry which is preliminary data.</text>
</comment>
<protein>
    <submittedName>
        <fullName evidence="1">Uncharacterized protein</fullName>
    </submittedName>
</protein>
<evidence type="ECO:0000313" key="1">
    <source>
        <dbReference type="EMBL" id="KAK1260939.1"/>
    </source>
</evidence>
<accession>A0AAV9A9S7</accession>
<dbReference type="EMBL" id="JAUJYN010000011">
    <property type="protein sequence ID" value="KAK1260939.1"/>
    <property type="molecule type" value="Genomic_DNA"/>
</dbReference>
<reference evidence="1" key="1">
    <citation type="journal article" date="2023" name="Nat. Commun.">
        <title>Diploid and tetraploid genomes of Acorus and the evolution of monocots.</title>
        <authorList>
            <person name="Ma L."/>
            <person name="Liu K.W."/>
            <person name="Li Z."/>
            <person name="Hsiao Y.Y."/>
            <person name="Qi Y."/>
            <person name="Fu T."/>
            <person name="Tang G.D."/>
            <person name="Zhang D."/>
            <person name="Sun W.H."/>
            <person name="Liu D.K."/>
            <person name="Li Y."/>
            <person name="Chen G.Z."/>
            <person name="Liu X.D."/>
            <person name="Liao X.Y."/>
            <person name="Jiang Y.T."/>
            <person name="Yu X."/>
            <person name="Hao Y."/>
            <person name="Huang J."/>
            <person name="Zhao X.W."/>
            <person name="Ke S."/>
            <person name="Chen Y.Y."/>
            <person name="Wu W.L."/>
            <person name="Hsu J.L."/>
            <person name="Lin Y.F."/>
            <person name="Huang M.D."/>
            <person name="Li C.Y."/>
            <person name="Huang L."/>
            <person name="Wang Z.W."/>
            <person name="Zhao X."/>
            <person name="Zhong W.Y."/>
            <person name="Peng D.H."/>
            <person name="Ahmad S."/>
            <person name="Lan S."/>
            <person name="Zhang J.S."/>
            <person name="Tsai W.C."/>
            <person name="Van de Peer Y."/>
            <person name="Liu Z.J."/>
        </authorList>
    </citation>
    <scope>NUCLEOTIDE SEQUENCE</scope>
    <source>
        <strain evidence="1">SCP</strain>
    </source>
</reference>
<sequence length="65" mass="7469">MEGGIRHASALLAQRYGKRWIWSMIPFVLSMNFKECGVGSKRGTTEDLGLWPKQHELVIFDYAQL</sequence>
<keyword evidence="2" id="KW-1185">Reference proteome</keyword>
<organism evidence="1 2">
    <name type="scientific">Acorus gramineus</name>
    <name type="common">Dwarf sweet flag</name>
    <dbReference type="NCBI Taxonomy" id="55184"/>
    <lineage>
        <taxon>Eukaryota</taxon>
        <taxon>Viridiplantae</taxon>
        <taxon>Streptophyta</taxon>
        <taxon>Embryophyta</taxon>
        <taxon>Tracheophyta</taxon>
        <taxon>Spermatophyta</taxon>
        <taxon>Magnoliopsida</taxon>
        <taxon>Liliopsida</taxon>
        <taxon>Acoraceae</taxon>
        <taxon>Acorus</taxon>
    </lineage>
</organism>
<gene>
    <name evidence="1" type="ORF">QJS04_geneDACA013381</name>
</gene>
<proteinExistence type="predicted"/>
<evidence type="ECO:0000313" key="2">
    <source>
        <dbReference type="Proteomes" id="UP001179952"/>
    </source>
</evidence>
<dbReference type="AlphaFoldDB" id="A0AAV9A9S7"/>
<dbReference type="Proteomes" id="UP001179952">
    <property type="component" value="Unassembled WGS sequence"/>
</dbReference>
<name>A0AAV9A9S7_ACOGR</name>
<reference evidence="1" key="2">
    <citation type="submission" date="2023-06" db="EMBL/GenBank/DDBJ databases">
        <authorList>
            <person name="Ma L."/>
            <person name="Liu K.-W."/>
            <person name="Li Z."/>
            <person name="Hsiao Y.-Y."/>
            <person name="Qi Y."/>
            <person name="Fu T."/>
            <person name="Tang G."/>
            <person name="Zhang D."/>
            <person name="Sun W.-H."/>
            <person name="Liu D.-K."/>
            <person name="Li Y."/>
            <person name="Chen G.-Z."/>
            <person name="Liu X.-D."/>
            <person name="Liao X.-Y."/>
            <person name="Jiang Y.-T."/>
            <person name="Yu X."/>
            <person name="Hao Y."/>
            <person name="Huang J."/>
            <person name="Zhao X.-W."/>
            <person name="Ke S."/>
            <person name="Chen Y.-Y."/>
            <person name="Wu W.-L."/>
            <person name="Hsu J.-L."/>
            <person name="Lin Y.-F."/>
            <person name="Huang M.-D."/>
            <person name="Li C.-Y."/>
            <person name="Huang L."/>
            <person name="Wang Z.-W."/>
            <person name="Zhao X."/>
            <person name="Zhong W.-Y."/>
            <person name="Peng D.-H."/>
            <person name="Ahmad S."/>
            <person name="Lan S."/>
            <person name="Zhang J.-S."/>
            <person name="Tsai W.-C."/>
            <person name="Van De Peer Y."/>
            <person name="Liu Z.-J."/>
        </authorList>
    </citation>
    <scope>NUCLEOTIDE SEQUENCE</scope>
    <source>
        <strain evidence="1">SCP</strain>
        <tissue evidence="1">Leaves</tissue>
    </source>
</reference>